<evidence type="ECO:0000313" key="6">
    <source>
        <dbReference type="EMBL" id="HGY94514.1"/>
    </source>
</evidence>
<dbReference type="PROSITE" id="PS50110">
    <property type="entry name" value="RESPONSE_REGULATORY"/>
    <property type="match status" value="1"/>
</dbReference>
<dbReference type="InterPro" id="IPR001789">
    <property type="entry name" value="Sig_transdc_resp-reg_receiver"/>
</dbReference>
<comment type="caution">
    <text evidence="6">The sequence shown here is derived from an EMBL/GenBank/DDBJ whole genome shotgun (WGS) entry which is preliminary data.</text>
</comment>
<evidence type="ECO:0000256" key="2">
    <source>
        <dbReference type="ARBA" id="ARBA00023012"/>
    </source>
</evidence>
<gene>
    <name evidence="6" type="ORF">ENW50_07510</name>
</gene>
<keyword evidence="1 3" id="KW-0597">Phosphoprotein</keyword>
<dbReference type="PANTHER" id="PTHR44591">
    <property type="entry name" value="STRESS RESPONSE REGULATOR PROTEIN 1"/>
    <property type="match status" value="1"/>
</dbReference>
<dbReference type="InterPro" id="IPR050595">
    <property type="entry name" value="Bact_response_regulator"/>
</dbReference>
<dbReference type="Pfam" id="PF00072">
    <property type="entry name" value="Response_reg"/>
    <property type="match status" value="1"/>
</dbReference>
<dbReference type="SMART" id="SM00448">
    <property type="entry name" value="REC"/>
    <property type="match status" value="1"/>
</dbReference>
<proteinExistence type="predicted"/>
<dbReference type="EMBL" id="DTKL01000044">
    <property type="protein sequence ID" value="HGY94514.1"/>
    <property type="molecule type" value="Genomic_DNA"/>
</dbReference>
<evidence type="ECO:0000256" key="3">
    <source>
        <dbReference type="PROSITE-ProRule" id="PRU00169"/>
    </source>
</evidence>
<feature type="modified residue" description="4-aspartylphosphate" evidence="3">
    <location>
        <position position="53"/>
    </location>
</feature>
<evidence type="ECO:0000259" key="5">
    <source>
        <dbReference type="PROSITE" id="PS50110"/>
    </source>
</evidence>
<dbReference type="CDD" id="cd00156">
    <property type="entry name" value="REC"/>
    <property type="match status" value="1"/>
</dbReference>
<feature type="region of interest" description="Disordered" evidence="4">
    <location>
        <begin position="126"/>
        <end position="159"/>
    </location>
</feature>
<dbReference type="AlphaFoldDB" id="A0A7V5CTF6"/>
<dbReference type="PANTHER" id="PTHR44591:SF14">
    <property type="entry name" value="PROTEIN PILG"/>
    <property type="match status" value="1"/>
</dbReference>
<dbReference type="Gene3D" id="3.40.50.2300">
    <property type="match status" value="1"/>
</dbReference>
<dbReference type="InterPro" id="IPR011006">
    <property type="entry name" value="CheY-like_superfamily"/>
</dbReference>
<feature type="compositionally biased region" description="Low complexity" evidence="4">
    <location>
        <begin position="128"/>
        <end position="137"/>
    </location>
</feature>
<protein>
    <submittedName>
        <fullName evidence="6">Response regulator</fullName>
    </submittedName>
</protein>
<reference evidence="6" key="1">
    <citation type="journal article" date="2020" name="mSystems">
        <title>Genome- and Community-Level Interaction Insights into Carbon Utilization and Element Cycling Functions of Hydrothermarchaeota in Hydrothermal Sediment.</title>
        <authorList>
            <person name="Zhou Z."/>
            <person name="Liu Y."/>
            <person name="Xu W."/>
            <person name="Pan J."/>
            <person name="Luo Z.H."/>
            <person name="Li M."/>
        </authorList>
    </citation>
    <scope>NUCLEOTIDE SEQUENCE [LARGE SCALE GENOMIC DNA]</scope>
    <source>
        <strain evidence="6">SpSt-855</strain>
    </source>
</reference>
<evidence type="ECO:0000256" key="1">
    <source>
        <dbReference type="ARBA" id="ARBA00022553"/>
    </source>
</evidence>
<accession>A0A7V5CTF6</accession>
<sequence>MKRRILLVDDELAILLTLKAVLEISGFEVETAASAREAKSRIRNHQYHMVITDMRMENESAGLEVVKAAKAADYQPAVAMLTAFPLPGSEWRETGMDQMLVKPMNTTELIRQLEALLVSHEDKKQKAADAAAANSRAAARKAPAKGAASKRVVAASREE</sequence>
<keyword evidence="2" id="KW-0902">Two-component regulatory system</keyword>
<name>A0A7V5CTF6_9BACT</name>
<dbReference type="GO" id="GO:0000160">
    <property type="term" value="P:phosphorelay signal transduction system"/>
    <property type="evidence" value="ECO:0007669"/>
    <property type="project" value="UniProtKB-KW"/>
</dbReference>
<feature type="domain" description="Response regulatory" evidence="5">
    <location>
        <begin position="4"/>
        <end position="117"/>
    </location>
</feature>
<evidence type="ECO:0000256" key="4">
    <source>
        <dbReference type="SAM" id="MobiDB-lite"/>
    </source>
</evidence>
<dbReference type="SUPFAM" id="SSF52172">
    <property type="entry name" value="CheY-like"/>
    <property type="match status" value="1"/>
</dbReference>
<organism evidence="6">
    <name type="scientific">Acidobacterium capsulatum</name>
    <dbReference type="NCBI Taxonomy" id="33075"/>
    <lineage>
        <taxon>Bacteria</taxon>
        <taxon>Pseudomonadati</taxon>
        <taxon>Acidobacteriota</taxon>
        <taxon>Terriglobia</taxon>
        <taxon>Terriglobales</taxon>
        <taxon>Acidobacteriaceae</taxon>
        <taxon>Acidobacterium</taxon>
    </lineage>
</organism>